<evidence type="ECO:0000256" key="5">
    <source>
        <dbReference type="SAM" id="SignalP"/>
    </source>
</evidence>
<comment type="subcellular location">
    <subcellularLocation>
        <location evidence="1">Cell envelope</location>
    </subcellularLocation>
</comment>
<dbReference type="eggNOG" id="COG1879">
    <property type="taxonomic scope" value="Bacteria"/>
</dbReference>
<name>C0C5R0_9FIRM</name>
<dbReference type="Gene3D" id="3.40.50.2300">
    <property type="match status" value="2"/>
</dbReference>
<dbReference type="PANTHER" id="PTHR46847:SF1">
    <property type="entry name" value="D-ALLOSE-BINDING PERIPLASMIC PROTEIN-RELATED"/>
    <property type="match status" value="1"/>
</dbReference>
<dbReference type="STRING" id="553973.CLOHYLEM_07447"/>
<accession>C0C5R0</accession>
<proteinExistence type="inferred from homology"/>
<feature type="signal peptide" evidence="5">
    <location>
        <begin position="1"/>
        <end position="25"/>
    </location>
</feature>
<dbReference type="GO" id="GO:0030246">
    <property type="term" value="F:carbohydrate binding"/>
    <property type="evidence" value="ECO:0007669"/>
    <property type="project" value="UniProtKB-ARBA"/>
</dbReference>
<comment type="caution">
    <text evidence="7">The sequence shown here is derived from an EMBL/GenBank/DDBJ whole genome shotgun (WGS) entry which is preliminary data.</text>
</comment>
<dbReference type="EMBL" id="ABYI02000041">
    <property type="protein sequence ID" value="EEG72444.1"/>
    <property type="molecule type" value="Genomic_DNA"/>
</dbReference>
<reference evidence="7" key="2">
    <citation type="submission" date="2013-06" db="EMBL/GenBank/DDBJ databases">
        <title>Draft genome sequence of Clostridium hylemonae (DSM 15053).</title>
        <authorList>
            <person name="Sudarsanam P."/>
            <person name="Ley R."/>
            <person name="Guruge J."/>
            <person name="Turnbaugh P.J."/>
            <person name="Mahowald M."/>
            <person name="Liep D."/>
            <person name="Gordon J."/>
        </authorList>
    </citation>
    <scope>NUCLEOTIDE SEQUENCE</scope>
    <source>
        <strain evidence="7">DSM 15053</strain>
    </source>
</reference>
<evidence type="ECO:0000256" key="3">
    <source>
        <dbReference type="ARBA" id="ARBA00022729"/>
    </source>
</evidence>
<feature type="region of interest" description="Disordered" evidence="4">
    <location>
        <begin position="28"/>
        <end position="50"/>
    </location>
</feature>
<dbReference type="OrthoDB" id="9814427at2"/>
<organism evidence="7 8">
    <name type="scientific">[Clostridium] hylemonae DSM 15053</name>
    <dbReference type="NCBI Taxonomy" id="553973"/>
    <lineage>
        <taxon>Bacteria</taxon>
        <taxon>Bacillati</taxon>
        <taxon>Bacillota</taxon>
        <taxon>Clostridia</taxon>
        <taxon>Lachnospirales</taxon>
        <taxon>Lachnospiraceae</taxon>
    </lineage>
</organism>
<protein>
    <submittedName>
        <fullName evidence="7">Sugar-binding domain protein</fullName>
    </submittedName>
</protein>
<evidence type="ECO:0000313" key="8">
    <source>
        <dbReference type="Proteomes" id="UP000004893"/>
    </source>
</evidence>
<comment type="similarity">
    <text evidence="2">Belongs to the bacterial solute-binding protein 2 family.</text>
</comment>
<dbReference type="InterPro" id="IPR028082">
    <property type="entry name" value="Peripla_BP_I"/>
</dbReference>
<sequence>MKKWKVQMKKAASLLLVSVMVLSLAACGSKGSDGKSDKKDKKADKKTEQEGQDFTKDVLKDLAVKEDGTPVKAAITVAELDSEYIIAVQKYMQYILEEAGADVTVSSADGDAENQCNQIYDFIEKGVEVVLIQAADSNAVAPAIKACNDAGVKVIAVNRTIYGDCKVDYSVLIDDKAMGEMCAKYIADNSKEKDVKVTTMQGTLGTATADDRAEGFSAGVQSDGLDNIRDNPCEWSSEKAMAAMNDVLTTDSDVGAVFLHSDCMLAGVVSALTQSDKLKNVGEDGHVMIVSIDGAASALDYIRQDVLDMTVDNSPLAMATIAAKAVLTKVVKGEDLGGKVITVDATVITKDNVDDAAFWGNFNVDDGYWSETASVWDQYTIE</sequence>
<reference evidence="7" key="1">
    <citation type="submission" date="2009-02" db="EMBL/GenBank/DDBJ databases">
        <authorList>
            <person name="Fulton L."/>
            <person name="Clifton S."/>
            <person name="Fulton B."/>
            <person name="Xu J."/>
            <person name="Minx P."/>
            <person name="Pepin K.H."/>
            <person name="Johnson M."/>
            <person name="Bhonagiri V."/>
            <person name="Nash W.E."/>
            <person name="Mardis E.R."/>
            <person name="Wilson R.K."/>
        </authorList>
    </citation>
    <scope>NUCLEOTIDE SEQUENCE [LARGE SCALE GENOMIC DNA]</scope>
    <source>
        <strain evidence="7">DSM 15053</strain>
    </source>
</reference>
<dbReference type="PROSITE" id="PS51257">
    <property type="entry name" value="PROKAR_LIPOPROTEIN"/>
    <property type="match status" value="1"/>
</dbReference>
<keyword evidence="8" id="KW-1185">Reference proteome</keyword>
<keyword evidence="3 5" id="KW-0732">Signal</keyword>
<evidence type="ECO:0000256" key="4">
    <source>
        <dbReference type="SAM" id="MobiDB-lite"/>
    </source>
</evidence>
<dbReference type="Proteomes" id="UP000004893">
    <property type="component" value="Unassembled WGS sequence"/>
</dbReference>
<dbReference type="PANTHER" id="PTHR46847">
    <property type="entry name" value="D-ALLOSE-BINDING PERIPLASMIC PROTEIN-RELATED"/>
    <property type="match status" value="1"/>
</dbReference>
<dbReference type="Pfam" id="PF13407">
    <property type="entry name" value="Peripla_BP_4"/>
    <property type="match status" value="1"/>
</dbReference>
<dbReference type="SUPFAM" id="SSF53822">
    <property type="entry name" value="Periplasmic binding protein-like I"/>
    <property type="match status" value="1"/>
</dbReference>
<dbReference type="HOGENOM" id="CLU_037628_3_2_9"/>
<dbReference type="CDD" id="cd01536">
    <property type="entry name" value="PBP1_ABC_sugar_binding-like"/>
    <property type="match status" value="1"/>
</dbReference>
<evidence type="ECO:0000256" key="2">
    <source>
        <dbReference type="ARBA" id="ARBA00007639"/>
    </source>
</evidence>
<gene>
    <name evidence="7" type="ORF">CLOHYLEM_07447</name>
</gene>
<feature type="chain" id="PRO_5038474508" evidence="5">
    <location>
        <begin position="26"/>
        <end position="382"/>
    </location>
</feature>
<feature type="domain" description="Periplasmic binding protein" evidence="6">
    <location>
        <begin position="74"/>
        <end position="329"/>
    </location>
</feature>
<dbReference type="AlphaFoldDB" id="C0C5R0"/>
<dbReference type="InterPro" id="IPR025997">
    <property type="entry name" value="SBP_2_dom"/>
</dbReference>
<evidence type="ECO:0000313" key="7">
    <source>
        <dbReference type="EMBL" id="EEG72444.1"/>
    </source>
</evidence>
<evidence type="ECO:0000256" key="1">
    <source>
        <dbReference type="ARBA" id="ARBA00004196"/>
    </source>
</evidence>
<dbReference type="RefSeq" id="WP_006444792.1">
    <property type="nucleotide sequence ID" value="NZ_CP036524.1"/>
</dbReference>
<feature type="compositionally biased region" description="Basic and acidic residues" evidence="4">
    <location>
        <begin position="32"/>
        <end position="50"/>
    </location>
</feature>
<evidence type="ECO:0000259" key="6">
    <source>
        <dbReference type="Pfam" id="PF13407"/>
    </source>
</evidence>
<dbReference type="GO" id="GO:0030313">
    <property type="term" value="C:cell envelope"/>
    <property type="evidence" value="ECO:0007669"/>
    <property type="project" value="UniProtKB-SubCell"/>
</dbReference>